<comment type="caution">
    <text evidence="6">The sequence shown here is derived from an EMBL/GenBank/DDBJ whole genome shotgun (WGS) entry which is preliminary data.</text>
</comment>
<name>A0A9D1EIL8_9FIRM</name>
<evidence type="ECO:0000256" key="1">
    <source>
        <dbReference type="ARBA" id="ARBA00009437"/>
    </source>
</evidence>
<keyword evidence="2" id="KW-0805">Transcription regulation</keyword>
<keyword evidence="4" id="KW-0804">Transcription</keyword>
<dbReference type="PANTHER" id="PTHR30126:SF40">
    <property type="entry name" value="HTH-TYPE TRANSCRIPTIONAL REGULATOR GLTR"/>
    <property type="match status" value="1"/>
</dbReference>
<proteinExistence type="inferred from homology"/>
<organism evidence="6 7">
    <name type="scientific">Candidatus Egerieimonas intestinavium</name>
    <dbReference type="NCBI Taxonomy" id="2840777"/>
    <lineage>
        <taxon>Bacteria</taxon>
        <taxon>Bacillati</taxon>
        <taxon>Bacillota</taxon>
        <taxon>Clostridia</taxon>
        <taxon>Lachnospirales</taxon>
        <taxon>Lachnospiraceae</taxon>
        <taxon>Lachnospiraceae incertae sedis</taxon>
        <taxon>Candidatus Egerieimonas</taxon>
    </lineage>
</organism>
<reference evidence="6" key="2">
    <citation type="journal article" date="2021" name="PeerJ">
        <title>Extensive microbial diversity within the chicken gut microbiome revealed by metagenomics and culture.</title>
        <authorList>
            <person name="Gilroy R."/>
            <person name="Ravi A."/>
            <person name="Getino M."/>
            <person name="Pursley I."/>
            <person name="Horton D.L."/>
            <person name="Alikhan N.F."/>
            <person name="Baker D."/>
            <person name="Gharbi K."/>
            <person name="Hall N."/>
            <person name="Watson M."/>
            <person name="Adriaenssens E.M."/>
            <person name="Foster-Nyarko E."/>
            <person name="Jarju S."/>
            <person name="Secka A."/>
            <person name="Antonio M."/>
            <person name="Oren A."/>
            <person name="Chaudhuri R.R."/>
            <person name="La Ragione R."/>
            <person name="Hildebrand F."/>
            <person name="Pallen M.J."/>
        </authorList>
    </citation>
    <scope>NUCLEOTIDE SEQUENCE</scope>
    <source>
        <strain evidence="6">ChiSxjej1B13-7041</strain>
    </source>
</reference>
<dbReference type="CDD" id="cd05466">
    <property type="entry name" value="PBP2_LTTR_substrate"/>
    <property type="match status" value="1"/>
</dbReference>
<comment type="similarity">
    <text evidence="1">Belongs to the LysR transcriptional regulatory family.</text>
</comment>
<dbReference type="Gene3D" id="3.40.190.10">
    <property type="entry name" value="Periplasmic binding protein-like II"/>
    <property type="match status" value="1"/>
</dbReference>
<reference evidence="6" key="1">
    <citation type="submission" date="2020-10" db="EMBL/GenBank/DDBJ databases">
        <authorList>
            <person name="Gilroy R."/>
        </authorList>
    </citation>
    <scope>NUCLEOTIDE SEQUENCE</scope>
    <source>
        <strain evidence="6">ChiSxjej1B13-7041</strain>
    </source>
</reference>
<evidence type="ECO:0000259" key="5">
    <source>
        <dbReference type="PROSITE" id="PS50931"/>
    </source>
</evidence>
<dbReference type="Pfam" id="PF03466">
    <property type="entry name" value="LysR_substrate"/>
    <property type="match status" value="1"/>
</dbReference>
<dbReference type="AlphaFoldDB" id="A0A9D1EIL8"/>
<dbReference type="EMBL" id="DVHU01000043">
    <property type="protein sequence ID" value="HIR92718.1"/>
    <property type="molecule type" value="Genomic_DNA"/>
</dbReference>
<dbReference type="InterPro" id="IPR000847">
    <property type="entry name" value="LysR_HTH_N"/>
</dbReference>
<dbReference type="PRINTS" id="PR00039">
    <property type="entry name" value="HTHLYSR"/>
</dbReference>
<keyword evidence="3" id="KW-0238">DNA-binding</keyword>
<dbReference type="InterPro" id="IPR036390">
    <property type="entry name" value="WH_DNA-bd_sf"/>
</dbReference>
<evidence type="ECO:0000256" key="2">
    <source>
        <dbReference type="ARBA" id="ARBA00023015"/>
    </source>
</evidence>
<dbReference type="Proteomes" id="UP000886841">
    <property type="component" value="Unassembled WGS sequence"/>
</dbReference>
<dbReference type="Gene3D" id="1.10.10.10">
    <property type="entry name" value="Winged helix-like DNA-binding domain superfamily/Winged helix DNA-binding domain"/>
    <property type="match status" value="1"/>
</dbReference>
<dbReference type="GO" id="GO:0000976">
    <property type="term" value="F:transcription cis-regulatory region binding"/>
    <property type="evidence" value="ECO:0007669"/>
    <property type="project" value="TreeGrafter"/>
</dbReference>
<dbReference type="SUPFAM" id="SSF46785">
    <property type="entry name" value="Winged helix' DNA-binding domain"/>
    <property type="match status" value="1"/>
</dbReference>
<dbReference type="SUPFAM" id="SSF53850">
    <property type="entry name" value="Periplasmic binding protein-like II"/>
    <property type="match status" value="1"/>
</dbReference>
<evidence type="ECO:0000313" key="7">
    <source>
        <dbReference type="Proteomes" id="UP000886841"/>
    </source>
</evidence>
<evidence type="ECO:0000256" key="4">
    <source>
        <dbReference type="ARBA" id="ARBA00023163"/>
    </source>
</evidence>
<dbReference type="PANTHER" id="PTHR30126">
    <property type="entry name" value="HTH-TYPE TRANSCRIPTIONAL REGULATOR"/>
    <property type="match status" value="1"/>
</dbReference>
<sequence>MNTQQIELIITVAETRSISKAAEKLFLSQSNASGMIKALEQEVGFSIFHRSNAGAVPTEKGEKLISRAQIIRQQVSEIHKLKHAETILHFRLGATNYTPVIWAFYQLYKEYEGREYVDFSCQNFEWRAAIRGLHNLKLDIFVGMFMELNLEEFDKEAKKNQMKQIYIKEIPIKINLRKGHPLAGKKELDLDELAQYPCVDYCREDLVQMTNQAKDGKLVRYKYRLRVEESEMRRRMVSLTDAFSVGCKLPKSMMEEYGFVSYPFTSQGFKMYAIVREGEEKREEIRRYLEILQDKLVDI</sequence>
<dbReference type="InterPro" id="IPR036388">
    <property type="entry name" value="WH-like_DNA-bd_sf"/>
</dbReference>
<gene>
    <name evidence="6" type="ORF">IAB98_04785</name>
</gene>
<dbReference type="Pfam" id="PF00126">
    <property type="entry name" value="HTH_1"/>
    <property type="match status" value="1"/>
</dbReference>
<dbReference type="PROSITE" id="PS50931">
    <property type="entry name" value="HTH_LYSR"/>
    <property type="match status" value="1"/>
</dbReference>
<feature type="domain" description="HTH lysR-type" evidence="5">
    <location>
        <begin position="1"/>
        <end position="58"/>
    </location>
</feature>
<evidence type="ECO:0000313" key="6">
    <source>
        <dbReference type="EMBL" id="HIR92718.1"/>
    </source>
</evidence>
<dbReference type="GO" id="GO:0003700">
    <property type="term" value="F:DNA-binding transcription factor activity"/>
    <property type="evidence" value="ECO:0007669"/>
    <property type="project" value="InterPro"/>
</dbReference>
<dbReference type="InterPro" id="IPR005119">
    <property type="entry name" value="LysR_subst-bd"/>
</dbReference>
<evidence type="ECO:0000256" key="3">
    <source>
        <dbReference type="ARBA" id="ARBA00023125"/>
    </source>
</evidence>
<accession>A0A9D1EIL8</accession>
<protein>
    <submittedName>
        <fullName evidence="6">LysR family transcriptional regulator</fullName>
    </submittedName>
</protein>